<keyword evidence="2" id="KW-1133">Transmembrane helix</keyword>
<protein>
    <submittedName>
        <fullName evidence="3">Uncharacterized protein</fullName>
    </submittedName>
</protein>
<feature type="region of interest" description="Disordered" evidence="1">
    <location>
        <begin position="1"/>
        <end position="24"/>
    </location>
</feature>
<reference evidence="3" key="1">
    <citation type="thesis" date="2020" institute="ProQuest LLC" country="789 East Eisenhower Parkway, Ann Arbor, MI, USA">
        <title>Comparative Genomics and Chromosome Evolution.</title>
        <authorList>
            <person name="Mudd A.B."/>
        </authorList>
    </citation>
    <scope>NUCLEOTIDE SEQUENCE</scope>
    <source>
        <strain evidence="3">HN-11 Male</strain>
        <tissue evidence="3">Kidney and liver</tissue>
    </source>
</reference>
<evidence type="ECO:0000256" key="1">
    <source>
        <dbReference type="SAM" id="MobiDB-lite"/>
    </source>
</evidence>
<keyword evidence="2" id="KW-0812">Transmembrane</keyword>
<keyword evidence="2" id="KW-0472">Membrane</keyword>
<comment type="caution">
    <text evidence="3">The sequence shown here is derived from an EMBL/GenBank/DDBJ whole genome shotgun (WGS) entry which is preliminary data.</text>
</comment>
<dbReference type="AlphaFoldDB" id="A0A8J6C2V8"/>
<organism evidence="3 4">
    <name type="scientific">Eleutherodactylus coqui</name>
    <name type="common">Puerto Rican coqui</name>
    <dbReference type="NCBI Taxonomy" id="57060"/>
    <lineage>
        <taxon>Eukaryota</taxon>
        <taxon>Metazoa</taxon>
        <taxon>Chordata</taxon>
        <taxon>Craniata</taxon>
        <taxon>Vertebrata</taxon>
        <taxon>Euteleostomi</taxon>
        <taxon>Amphibia</taxon>
        <taxon>Batrachia</taxon>
        <taxon>Anura</taxon>
        <taxon>Neobatrachia</taxon>
        <taxon>Hyloidea</taxon>
        <taxon>Eleutherodactylidae</taxon>
        <taxon>Eleutherodactylinae</taxon>
        <taxon>Eleutherodactylus</taxon>
        <taxon>Eleutherodactylus</taxon>
    </lineage>
</organism>
<evidence type="ECO:0000313" key="3">
    <source>
        <dbReference type="EMBL" id="KAG9461302.1"/>
    </source>
</evidence>
<accession>A0A8J6C2V8</accession>
<feature type="transmembrane region" description="Helical" evidence="2">
    <location>
        <begin position="73"/>
        <end position="96"/>
    </location>
</feature>
<keyword evidence="4" id="KW-1185">Reference proteome</keyword>
<proteinExistence type="predicted"/>
<gene>
    <name evidence="3" type="ORF">GDO78_017329</name>
</gene>
<evidence type="ECO:0000313" key="4">
    <source>
        <dbReference type="Proteomes" id="UP000770717"/>
    </source>
</evidence>
<name>A0A8J6C2V8_ELECQ</name>
<dbReference type="EMBL" id="WNTK01024254">
    <property type="protein sequence ID" value="KAG9461302.1"/>
    <property type="molecule type" value="Genomic_DNA"/>
</dbReference>
<evidence type="ECO:0000256" key="2">
    <source>
        <dbReference type="SAM" id="Phobius"/>
    </source>
</evidence>
<sequence>MTSSGGQARTPPATGCSSSDGWRCSPRRICGALTDFLMKETLRITSRYWPSSGCRYDRGASLGARFFPLDRHLFIAGFITLLLILLSLVSSDFVLLNFVPFVTENPSIFS</sequence>
<dbReference type="Proteomes" id="UP000770717">
    <property type="component" value="Unassembled WGS sequence"/>
</dbReference>